<keyword evidence="2" id="KW-1185">Reference proteome</keyword>
<dbReference type="AlphaFoldDB" id="A0A521D0L9"/>
<gene>
    <name evidence="1" type="ORF">SAMN06265220_102870</name>
</gene>
<dbReference type="OrthoDB" id="1360610at2"/>
<dbReference type="RefSeq" id="WP_111377578.1">
    <property type="nucleotide sequence ID" value="NZ_CP043612.1"/>
</dbReference>
<dbReference type="Proteomes" id="UP000319267">
    <property type="component" value="Unassembled WGS sequence"/>
</dbReference>
<dbReference type="EMBL" id="FXTQ01000002">
    <property type="protein sequence ID" value="SMO65245.1"/>
    <property type="molecule type" value="Genomic_DNA"/>
</dbReference>
<protein>
    <submittedName>
        <fullName evidence="1">Uncharacterized protein</fullName>
    </submittedName>
</protein>
<proteinExistence type="predicted"/>
<organism evidence="1 2">
    <name type="scientific">Flavobacterium nitrogenifigens</name>
    <dbReference type="NCBI Taxonomy" id="1617283"/>
    <lineage>
        <taxon>Bacteria</taxon>
        <taxon>Pseudomonadati</taxon>
        <taxon>Bacteroidota</taxon>
        <taxon>Flavobacteriia</taxon>
        <taxon>Flavobacteriales</taxon>
        <taxon>Flavobacteriaceae</taxon>
        <taxon>Flavobacterium</taxon>
    </lineage>
</organism>
<reference evidence="1 2" key="1">
    <citation type="submission" date="2017-05" db="EMBL/GenBank/DDBJ databases">
        <authorList>
            <person name="Varghese N."/>
            <person name="Submissions S."/>
        </authorList>
    </citation>
    <scope>NUCLEOTIDE SEQUENCE [LARGE SCALE GENOMIC DNA]</scope>
    <source>
        <strain evidence="1 2">DSM 29982</strain>
    </source>
</reference>
<accession>A0A521D0L9</accession>
<name>A0A521D0L9_9FLAO</name>
<sequence>MKKLLLLIICSINVSCNSQTDLDAIKFDDNVINIIKDIKDVEKTRETNFGLLSYETNELQNFKFGNTSISKYKVPESYEYGNNRLDIHVDQYNSNKYIGITLEITNLEESNKILEYLEQKYGKPEKRYQAGDNNGKAYLWDIKPLKKVILVTQVTEYTRKDKSYLSTRIVVAKKGIRLENSDDSKFPTITDQIQYLHPKLK</sequence>
<evidence type="ECO:0000313" key="2">
    <source>
        <dbReference type="Proteomes" id="UP000319267"/>
    </source>
</evidence>
<evidence type="ECO:0000313" key="1">
    <source>
        <dbReference type="EMBL" id="SMO65245.1"/>
    </source>
</evidence>